<dbReference type="PROSITE" id="PS51987">
    <property type="entry name" value="GS_CATALYTIC"/>
    <property type="match status" value="1"/>
</dbReference>
<keyword evidence="6" id="KW-1185">Reference proteome</keyword>
<dbReference type="GO" id="GO:0006542">
    <property type="term" value="P:glutamine biosynthetic process"/>
    <property type="evidence" value="ECO:0007669"/>
    <property type="project" value="InterPro"/>
</dbReference>
<dbReference type="PANTHER" id="PTHR43383">
    <property type="entry name" value="NODULIN 6"/>
    <property type="match status" value="1"/>
</dbReference>
<dbReference type="InterPro" id="IPR032466">
    <property type="entry name" value="Metal_Hydrolase"/>
</dbReference>
<dbReference type="InterPro" id="IPR014746">
    <property type="entry name" value="Gln_synth/guanido_kin_cat_dom"/>
</dbReference>
<dbReference type="InterPro" id="IPR008146">
    <property type="entry name" value="Gln_synth_cat_dom"/>
</dbReference>
<accession>A0A9P9F201</accession>
<dbReference type="Pfam" id="PF04909">
    <property type="entry name" value="Amidohydro_2"/>
    <property type="match status" value="1"/>
</dbReference>
<dbReference type="Pfam" id="PF00120">
    <property type="entry name" value="Gln-synt_C"/>
    <property type="match status" value="1"/>
</dbReference>
<dbReference type="OrthoDB" id="3364440at2759"/>
<dbReference type="Gene3D" id="3.10.20.70">
    <property type="entry name" value="Glutamine synthetase, N-terminal domain"/>
    <property type="match status" value="1"/>
</dbReference>
<evidence type="ECO:0000259" key="4">
    <source>
        <dbReference type="PROSITE" id="PS51987"/>
    </source>
</evidence>
<protein>
    <recommendedName>
        <fullName evidence="1">Glutamine synthetase</fullName>
    </recommendedName>
</protein>
<evidence type="ECO:0000313" key="5">
    <source>
        <dbReference type="EMBL" id="KAH7149602.1"/>
    </source>
</evidence>
<dbReference type="Gene3D" id="3.30.590.10">
    <property type="entry name" value="Glutamine synthetase/guanido kinase, catalytic domain"/>
    <property type="match status" value="1"/>
</dbReference>
<dbReference type="InterPro" id="IPR036651">
    <property type="entry name" value="Gln_synt_N_sf"/>
</dbReference>
<dbReference type="SUPFAM" id="SSF51556">
    <property type="entry name" value="Metallo-dependent hydrolases"/>
    <property type="match status" value="1"/>
</dbReference>
<comment type="caution">
    <text evidence="5">The sequence shown here is derived from an EMBL/GenBank/DDBJ whole genome shotgun (WGS) entry which is preliminary data.</text>
</comment>
<dbReference type="InterPro" id="IPR006680">
    <property type="entry name" value="Amidohydro-rel"/>
</dbReference>
<evidence type="ECO:0000256" key="3">
    <source>
        <dbReference type="RuleBase" id="RU000384"/>
    </source>
</evidence>
<dbReference type="GO" id="GO:0016787">
    <property type="term" value="F:hydrolase activity"/>
    <property type="evidence" value="ECO:0007669"/>
    <property type="project" value="InterPro"/>
</dbReference>
<evidence type="ECO:0000256" key="1">
    <source>
        <dbReference type="ARBA" id="ARBA00021364"/>
    </source>
</evidence>
<sequence length="863" mass="96440">MTLVKVETEEALRHIINTTPIIDHHAHPLLNLSSIAKHPLLSISTEAHGDAIEATKTGLAHLRAVKQLSGILGCEATWQAVSAAVEAKQRGDYDAWVWRCLSGIESILVDDGFSDATEVERYNYFDNFTRSPSKRIVRIEHVAAEIIDQTCSKFKSAGDAFKTVIESFHKAILQSIQDPEVVGFKSVICYRTGLAIPTKMDIEAASEAFLHIFEQQESGLVKKFTRVDHAGLNEYFVHHLATLIRDSQGSHKKPIQFHTGLGDNEITLTESSPAHLQNFIREYPTVPIVLLHASYPYMREAGYLATVYSNVHVDLGEIFPVVSRDGQEAVIRQILELCPYSKILWSTDGHWFPETYLLAVKQGREVLYTVLTDYVRKEDLTWAQAAYLVEDIFFNNSNKLYKLGLELKPLVSKATTDVVASTDRNIQILTKSLKGNEEARFLRVYWNDMTAMPRMRAIPIRRVWSLLHSGEELSFGVTKASLGLLQNDVPAPGVTPSGEYRLHPDLETLRPGPRKGHVTVSGDFKEIDGSAVSLCPRTLLKRTLEKAAHHGLAFVLGFEIELLLVRRVENDTKYEYLDGDGHAWSIGRAMEHEGAAGVLEDAIEQLDAAGVYIDMVHPESANGQYEVILPKAPALEAVDTLLYARDIISNYATKNGFKMTLHPKPFATACGTAAHVHMSISTPNGSDKSVYEPFYAGILKHLRALAAFTYSSLTSYERVQDGCWAGGTWVAWGTQNRETPLRKIEGSHWEMKCMDGMANPYLAISAVLLAGVDGVARQEKLVWADCEHDPATLYVSERETFNITERLPMSISEALEALQLDDELGEILGQDLVERYVAVKRAETGMLEAMGDDERRRWIMERY</sequence>
<dbReference type="SMART" id="SM01230">
    <property type="entry name" value="Gln-synt_C"/>
    <property type="match status" value="1"/>
</dbReference>
<name>A0A9P9F201_9HYPO</name>
<reference evidence="5" key="1">
    <citation type="journal article" date="2021" name="Nat. Commun.">
        <title>Genetic determinants of endophytism in the Arabidopsis root mycobiome.</title>
        <authorList>
            <person name="Mesny F."/>
            <person name="Miyauchi S."/>
            <person name="Thiergart T."/>
            <person name="Pickel B."/>
            <person name="Atanasova L."/>
            <person name="Karlsson M."/>
            <person name="Huettel B."/>
            <person name="Barry K.W."/>
            <person name="Haridas S."/>
            <person name="Chen C."/>
            <person name="Bauer D."/>
            <person name="Andreopoulos W."/>
            <person name="Pangilinan J."/>
            <person name="LaButti K."/>
            <person name="Riley R."/>
            <person name="Lipzen A."/>
            <person name="Clum A."/>
            <person name="Drula E."/>
            <person name="Henrissat B."/>
            <person name="Kohler A."/>
            <person name="Grigoriev I.V."/>
            <person name="Martin F.M."/>
            <person name="Hacquard S."/>
        </authorList>
    </citation>
    <scope>NUCLEOTIDE SEQUENCE</scope>
    <source>
        <strain evidence="5">MPI-CAGE-AT-0021</strain>
    </source>
</reference>
<dbReference type="GO" id="GO:0004356">
    <property type="term" value="F:glutamine synthetase activity"/>
    <property type="evidence" value="ECO:0007669"/>
    <property type="project" value="InterPro"/>
</dbReference>
<dbReference type="Gene3D" id="3.20.20.140">
    <property type="entry name" value="Metal-dependent hydrolases"/>
    <property type="match status" value="1"/>
</dbReference>
<feature type="domain" description="GS catalytic" evidence="4">
    <location>
        <begin position="536"/>
        <end position="863"/>
    </location>
</feature>
<evidence type="ECO:0000313" key="6">
    <source>
        <dbReference type="Proteomes" id="UP000717696"/>
    </source>
</evidence>
<organism evidence="5 6">
    <name type="scientific">Dactylonectria estremocensis</name>
    <dbReference type="NCBI Taxonomy" id="1079267"/>
    <lineage>
        <taxon>Eukaryota</taxon>
        <taxon>Fungi</taxon>
        <taxon>Dikarya</taxon>
        <taxon>Ascomycota</taxon>
        <taxon>Pezizomycotina</taxon>
        <taxon>Sordariomycetes</taxon>
        <taxon>Hypocreomycetidae</taxon>
        <taxon>Hypocreales</taxon>
        <taxon>Nectriaceae</taxon>
        <taxon>Dactylonectria</taxon>
    </lineage>
</organism>
<dbReference type="PANTHER" id="PTHR43383:SF2">
    <property type="entry name" value="AMIDOHYDROLASE 2 FAMILY PROTEIN"/>
    <property type="match status" value="1"/>
</dbReference>
<gene>
    <name evidence="5" type="ORF">B0J13DRAFT_500336</name>
</gene>
<dbReference type="EMBL" id="JAGMUU010000007">
    <property type="protein sequence ID" value="KAH7149602.1"/>
    <property type="molecule type" value="Genomic_DNA"/>
</dbReference>
<proteinExistence type="inferred from homology"/>
<comment type="similarity">
    <text evidence="2 3">Belongs to the glutamine synthetase family.</text>
</comment>
<dbReference type="SUPFAM" id="SSF55931">
    <property type="entry name" value="Glutamine synthetase/guanido kinase"/>
    <property type="match status" value="1"/>
</dbReference>
<dbReference type="AlphaFoldDB" id="A0A9P9F201"/>
<dbReference type="Proteomes" id="UP000717696">
    <property type="component" value="Unassembled WGS sequence"/>
</dbReference>
<evidence type="ECO:0000256" key="2">
    <source>
        <dbReference type="PROSITE-ProRule" id="PRU01331"/>
    </source>
</evidence>